<dbReference type="RefSeq" id="WP_075729704.1">
    <property type="nucleotide sequence ID" value="NZ_BJNB01000036.1"/>
</dbReference>
<comment type="caution">
    <text evidence="2">The sequence shown here is derived from an EMBL/GenBank/DDBJ whole genome shotgun (WGS) entry which is preliminary data.</text>
</comment>
<evidence type="ECO:0000313" key="3">
    <source>
        <dbReference type="Proteomes" id="UP000315353"/>
    </source>
</evidence>
<dbReference type="EMBL" id="BJNB01000036">
    <property type="protein sequence ID" value="GEB98476.1"/>
    <property type="molecule type" value="Genomic_DNA"/>
</dbReference>
<dbReference type="GeneID" id="82880187"/>
<organism evidence="2 3">
    <name type="scientific">Corynebacterium flavescens</name>
    <dbReference type="NCBI Taxonomy" id="28028"/>
    <lineage>
        <taxon>Bacteria</taxon>
        <taxon>Bacillati</taxon>
        <taxon>Actinomycetota</taxon>
        <taxon>Actinomycetes</taxon>
        <taxon>Mycobacteriales</taxon>
        <taxon>Corynebacteriaceae</taxon>
        <taxon>Corynebacterium</taxon>
    </lineage>
</organism>
<feature type="region of interest" description="Disordered" evidence="1">
    <location>
        <begin position="44"/>
        <end position="73"/>
    </location>
</feature>
<protein>
    <recommendedName>
        <fullName evidence="4">DUF732 domain-containing protein</fullName>
    </recommendedName>
</protein>
<dbReference type="AlphaFoldDB" id="A0AB73B9M6"/>
<accession>A0AB73B9M6</accession>
<evidence type="ECO:0000256" key="1">
    <source>
        <dbReference type="SAM" id="MobiDB-lite"/>
    </source>
</evidence>
<name>A0AB73B9M6_CORFL</name>
<feature type="region of interest" description="Disordered" evidence="1">
    <location>
        <begin position="1"/>
        <end position="20"/>
    </location>
</feature>
<evidence type="ECO:0000313" key="2">
    <source>
        <dbReference type="EMBL" id="GEB98476.1"/>
    </source>
</evidence>
<gene>
    <name evidence="2" type="ORF">CFL01nite_19710</name>
</gene>
<reference evidence="2 3" key="1">
    <citation type="submission" date="2019-06" db="EMBL/GenBank/DDBJ databases">
        <title>Whole genome shotgun sequence of Corynebacterium flavescens NBRC 14136.</title>
        <authorList>
            <person name="Hosoyama A."/>
            <person name="Uohara A."/>
            <person name="Ohji S."/>
            <person name="Ichikawa N."/>
        </authorList>
    </citation>
    <scope>NUCLEOTIDE SEQUENCE [LARGE SCALE GENOMIC DNA]</scope>
    <source>
        <strain evidence="2 3">NBRC 14136</strain>
    </source>
</reference>
<feature type="compositionally biased region" description="Polar residues" evidence="1">
    <location>
        <begin position="45"/>
        <end position="73"/>
    </location>
</feature>
<evidence type="ECO:0008006" key="4">
    <source>
        <dbReference type="Google" id="ProtNLM"/>
    </source>
</evidence>
<feature type="region of interest" description="Disordered" evidence="1">
    <location>
        <begin position="87"/>
        <end position="112"/>
    </location>
</feature>
<dbReference type="Proteomes" id="UP000315353">
    <property type="component" value="Unassembled WGS sequence"/>
</dbReference>
<proteinExistence type="predicted"/>
<sequence>MELYNSHFTDVPAHVRPHRRGTGTSTALLLLGAVSLLALGACSSTSQNASGPTSATSALSAENSTPAAETPGEQQAINGFDALRQQGSDSMAHAPQPTLGEQAPGTGAAGAENPVLEQSLGAPAAADDGTGLREEIKSAVPGDQAAGFPVSVEGRAATMCTMGNGYGIGFIMSGNGQTSCGFANAVGAALIAQAGQPSASLRSMLPMTVTATSPATNEAYDMSCTTQARGLIVCSGGNSAEVLIA</sequence>